<feature type="domain" description="Glycosyltransferase 2-like" evidence="4">
    <location>
        <begin position="3"/>
        <end position="113"/>
    </location>
</feature>
<dbReference type="Gene3D" id="3.90.550.10">
    <property type="entry name" value="Spore Coat Polysaccharide Biosynthesis Protein SpsA, Chain A"/>
    <property type="match status" value="1"/>
</dbReference>
<dbReference type="InterPro" id="IPR001173">
    <property type="entry name" value="Glyco_trans_2-like"/>
</dbReference>
<dbReference type="Pfam" id="PF02709">
    <property type="entry name" value="Glyco_transf_7C"/>
    <property type="match status" value="1"/>
</dbReference>
<evidence type="ECO:0000313" key="6">
    <source>
        <dbReference type="EMBL" id="SEL82487.1"/>
    </source>
</evidence>
<evidence type="ECO:0000256" key="3">
    <source>
        <dbReference type="ARBA" id="ARBA00022679"/>
    </source>
</evidence>
<organism evidence="6 7">
    <name type="scientific">Bosea lupini</name>
    <dbReference type="NCBI Taxonomy" id="1036779"/>
    <lineage>
        <taxon>Bacteria</taxon>
        <taxon>Pseudomonadati</taxon>
        <taxon>Pseudomonadota</taxon>
        <taxon>Alphaproteobacteria</taxon>
        <taxon>Hyphomicrobiales</taxon>
        <taxon>Boseaceae</taxon>
        <taxon>Bosea</taxon>
    </lineage>
</organism>
<dbReference type="InterPro" id="IPR029044">
    <property type="entry name" value="Nucleotide-diphossugar_trans"/>
</dbReference>
<dbReference type="EMBL" id="FOAN01000005">
    <property type="protein sequence ID" value="SEL82487.1"/>
    <property type="molecule type" value="Genomic_DNA"/>
</dbReference>
<keyword evidence="2" id="KW-0328">Glycosyltransferase</keyword>
<gene>
    <name evidence="6" type="ORF">SAMN04515666_105441</name>
</gene>
<dbReference type="InterPro" id="IPR027791">
    <property type="entry name" value="Galactosyl_T_C"/>
</dbReference>
<evidence type="ECO:0000259" key="4">
    <source>
        <dbReference type="Pfam" id="PF00535"/>
    </source>
</evidence>
<dbReference type="AlphaFoldDB" id="A0A1H7TF64"/>
<evidence type="ECO:0000259" key="5">
    <source>
        <dbReference type="Pfam" id="PF02709"/>
    </source>
</evidence>
<dbReference type="Proteomes" id="UP000199664">
    <property type="component" value="Unassembled WGS sequence"/>
</dbReference>
<evidence type="ECO:0000256" key="1">
    <source>
        <dbReference type="ARBA" id="ARBA00006739"/>
    </source>
</evidence>
<dbReference type="SUPFAM" id="SSF53448">
    <property type="entry name" value="Nucleotide-diphospho-sugar transferases"/>
    <property type="match status" value="1"/>
</dbReference>
<comment type="similarity">
    <text evidence="1">Belongs to the glycosyltransferase 2 family.</text>
</comment>
<feature type="domain" description="Galactosyltransferase C-terminal" evidence="5">
    <location>
        <begin position="158"/>
        <end position="203"/>
    </location>
</feature>
<dbReference type="PANTHER" id="PTHR43179">
    <property type="entry name" value="RHAMNOSYLTRANSFERASE WBBL"/>
    <property type="match status" value="1"/>
</dbReference>
<dbReference type="GO" id="GO:0016757">
    <property type="term" value="F:glycosyltransferase activity"/>
    <property type="evidence" value="ECO:0007669"/>
    <property type="project" value="UniProtKB-KW"/>
</dbReference>
<protein>
    <submittedName>
        <fullName evidence="6">Glycosyltransferase, GT2 family</fullName>
    </submittedName>
</protein>
<evidence type="ECO:0000313" key="7">
    <source>
        <dbReference type="Proteomes" id="UP000199664"/>
    </source>
</evidence>
<dbReference type="STRING" id="1036779.SAMN04515666_105441"/>
<name>A0A1H7TF64_9HYPH</name>
<accession>A0A1H7TF64</accession>
<evidence type="ECO:0000256" key="2">
    <source>
        <dbReference type="ARBA" id="ARBA00022676"/>
    </source>
</evidence>
<dbReference type="PANTHER" id="PTHR43179:SF12">
    <property type="entry name" value="GALACTOFURANOSYLTRANSFERASE GLFT2"/>
    <property type="match status" value="1"/>
</dbReference>
<keyword evidence="3 6" id="KW-0808">Transferase</keyword>
<reference evidence="7" key="1">
    <citation type="submission" date="2016-10" db="EMBL/GenBank/DDBJ databases">
        <authorList>
            <person name="Varghese N."/>
            <person name="Submissions S."/>
        </authorList>
    </citation>
    <scope>NUCLEOTIDE SEQUENCE [LARGE SCALE GENOMIC DNA]</scope>
    <source>
        <strain evidence="7">LMG 26383,CCUG 61248,R- 45681</strain>
    </source>
</reference>
<sequence>MISVLTIVKNRVAHLRNLVEGLRRSTIPPLELVIVDMSDEPVGRPVADFPVRVIRHATHGLPLAQARNLAAARATSPSLLFLDVDCIPSSDLISAMADAVNSQDGLICAEIQYLPEGAANDGRWCEATLRAVGMPHPARRFPAAGLVAEPNSGLFWSLAFGISAEAFDRISGFDEGFTGYGAEDTDFAFRAREVGLDLYFLGGTCAYHQHHDVFDPPLQHFDDIVRNARIFHARWGFWPMVGWLDAFAESGFISREGSTLTVNRFPIASEIRAAKQPQSHPF</sequence>
<dbReference type="Pfam" id="PF00535">
    <property type="entry name" value="Glycos_transf_2"/>
    <property type="match status" value="1"/>
</dbReference>
<keyword evidence="7" id="KW-1185">Reference proteome</keyword>
<proteinExistence type="inferred from homology"/>